<dbReference type="InterPro" id="IPR045005">
    <property type="entry name" value="BPM1-6"/>
</dbReference>
<evidence type="ECO:0000256" key="2">
    <source>
        <dbReference type="ARBA" id="ARBA00004906"/>
    </source>
</evidence>
<name>A0AAD3TF23_NEPGR</name>
<feature type="domain" description="MATH" evidence="6">
    <location>
        <begin position="33"/>
        <end position="167"/>
    </location>
</feature>
<dbReference type="GO" id="GO:0071472">
    <property type="term" value="P:cellular response to salt stress"/>
    <property type="evidence" value="ECO:0007669"/>
    <property type="project" value="UniProtKB-ARBA"/>
</dbReference>
<dbReference type="SUPFAM" id="SSF54695">
    <property type="entry name" value="POZ domain"/>
    <property type="match status" value="1"/>
</dbReference>
<keyword evidence="8" id="KW-1185">Reference proteome</keyword>
<comment type="pathway">
    <text evidence="2">Protein modification; protein ubiquitination.</text>
</comment>
<dbReference type="FunFam" id="3.30.710.10:FF:000136">
    <property type="entry name" value="BTB-POZ and math domain 1"/>
    <property type="match status" value="1"/>
</dbReference>
<dbReference type="Gene3D" id="1.25.40.420">
    <property type="match status" value="1"/>
</dbReference>
<dbReference type="InterPro" id="IPR056423">
    <property type="entry name" value="BACK_BPM_SPOP"/>
</dbReference>
<dbReference type="PROSITE" id="PS50144">
    <property type="entry name" value="MATH"/>
    <property type="match status" value="1"/>
</dbReference>
<dbReference type="PROSITE" id="PS50097">
    <property type="entry name" value="BTB"/>
    <property type="match status" value="1"/>
</dbReference>
<evidence type="ECO:0000259" key="5">
    <source>
        <dbReference type="PROSITE" id="PS50097"/>
    </source>
</evidence>
<dbReference type="GO" id="GO:0016567">
    <property type="term" value="P:protein ubiquitination"/>
    <property type="evidence" value="ECO:0007669"/>
    <property type="project" value="InterPro"/>
</dbReference>
<dbReference type="Pfam" id="PF24570">
    <property type="entry name" value="BACK_BPM_SPOP"/>
    <property type="match status" value="1"/>
</dbReference>
<dbReference type="CDD" id="cd14736">
    <property type="entry name" value="BACK_AtBPM-like"/>
    <property type="match status" value="1"/>
</dbReference>
<feature type="domain" description="BTB" evidence="5">
    <location>
        <begin position="203"/>
        <end position="262"/>
    </location>
</feature>
<dbReference type="PANTHER" id="PTHR26379">
    <property type="entry name" value="BTB/POZ AND MATH DOMAIN-CONTAINING PROTEIN 1"/>
    <property type="match status" value="1"/>
</dbReference>
<dbReference type="InterPro" id="IPR000210">
    <property type="entry name" value="BTB/POZ_dom"/>
</dbReference>
<organism evidence="7 8">
    <name type="scientific">Nepenthes gracilis</name>
    <name type="common">Slender pitcher plant</name>
    <dbReference type="NCBI Taxonomy" id="150966"/>
    <lineage>
        <taxon>Eukaryota</taxon>
        <taxon>Viridiplantae</taxon>
        <taxon>Streptophyta</taxon>
        <taxon>Embryophyta</taxon>
        <taxon>Tracheophyta</taxon>
        <taxon>Spermatophyta</taxon>
        <taxon>Magnoliopsida</taxon>
        <taxon>eudicotyledons</taxon>
        <taxon>Gunneridae</taxon>
        <taxon>Pentapetalae</taxon>
        <taxon>Caryophyllales</taxon>
        <taxon>Nepenthaceae</taxon>
        <taxon>Nepenthes</taxon>
    </lineage>
</organism>
<evidence type="ECO:0000256" key="3">
    <source>
        <dbReference type="ARBA" id="ARBA00010846"/>
    </source>
</evidence>
<dbReference type="Gene3D" id="3.30.710.10">
    <property type="entry name" value="Potassium Channel Kv1.1, Chain A"/>
    <property type="match status" value="1"/>
</dbReference>
<dbReference type="Pfam" id="PF00651">
    <property type="entry name" value="BTB"/>
    <property type="match status" value="1"/>
</dbReference>
<evidence type="ECO:0000313" key="8">
    <source>
        <dbReference type="Proteomes" id="UP001279734"/>
    </source>
</evidence>
<comment type="similarity">
    <text evidence="3">Belongs to the Tdpoz family.</text>
</comment>
<evidence type="ECO:0000259" key="6">
    <source>
        <dbReference type="PROSITE" id="PS50144"/>
    </source>
</evidence>
<gene>
    <name evidence="7" type="ORF">Nepgr_030293</name>
</gene>
<dbReference type="Proteomes" id="UP001279734">
    <property type="component" value="Unassembled WGS sequence"/>
</dbReference>
<dbReference type="Pfam" id="PF22486">
    <property type="entry name" value="MATH_2"/>
    <property type="match status" value="1"/>
</dbReference>
<dbReference type="PANTHER" id="PTHR26379:SF187">
    <property type="entry name" value="OS07G0655300 PROTEIN"/>
    <property type="match status" value="1"/>
</dbReference>
<proteinExistence type="inferred from homology"/>
<dbReference type="InterPro" id="IPR008974">
    <property type="entry name" value="TRAF-like"/>
</dbReference>
<feature type="compositionally biased region" description="Polar residues" evidence="4">
    <location>
        <begin position="11"/>
        <end position="22"/>
    </location>
</feature>
<reference evidence="7" key="1">
    <citation type="submission" date="2023-05" db="EMBL/GenBank/DDBJ databases">
        <title>Nepenthes gracilis genome sequencing.</title>
        <authorList>
            <person name="Fukushima K."/>
        </authorList>
    </citation>
    <scope>NUCLEOTIDE SEQUENCE</scope>
    <source>
        <strain evidence="7">SING2019-196</strain>
    </source>
</reference>
<dbReference type="InterPro" id="IPR034090">
    <property type="entry name" value="BPM_C"/>
</dbReference>
<comment type="caution">
    <text evidence="7">The sequence shown here is derived from an EMBL/GenBank/DDBJ whole genome shotgun (WGS) entry which is preliminary data.</text>
</comment>
<dbReference type="CDD" id="cd00121">
    <property type="entry name" value="MATH"/>
    <property type="match status" value="1"/>
</dbReference>
<dbReference type="SMART" id="SM00225">
    <property type="entry name" value="BTB"/>
    <property type="match status" value="1"/>
</dbReference>
<dbReference type="InterPro" id="IPR002083">
    <property type="entry name" value="MATH/TRAF_dom"/>
</dbReference>
<sequence length="407" mass="45355">MGISRVCSEPSKPTSFSSNLPPTTSTSRTETVTGSHQFKISGYSLSKGMGIGKYTASEPFNVGGFYWAIYFYPDGKSAEDNAAYISLFIALASEGMDVRALFELKLLDQSGNGNDKVHTHFGRALESGPYTLKYRGSMWGYKRYFKRNLLETSEYLKDDCLLIECKVGVVKTHTEAPKLYSIPVPPSNMGQQFGQLLESKKGTDVSFEVDGEIFAAHKLVLSARSPVFRAQLFGPMKEKNMQCIKVEDMEAPVFKAVLHFIYWDDLPDMHELVGLGSKGASTLMAQHLLAAADRYGLERLKLICEAKLCEDVAINTAATTLALAEHHHCSQLKAVCLKFIASWENLRAVMQTEGYEYLKESCPSVLTELLEFVARISEHSITVCRYGTDVMLDGSDLNKRRVKQRLL</sequence>
<feature type="region of interest" description="Disordered" evidence="4">
    <location>
        <begin position="1"/>
        <end position="33"/>
    </location>
</feature>
<dbReference type="AlphaFoldDB" id="A0AAD3TF23"/>
<feature type="compositionally biased region" description="Low complexity" evidence="4">
    <location>
        <begin position="23"/>
        <end position="33"/>
    </location>
</feature>
<comment type="function">
    <text evidence="1">May act as a substrate-specific adapter of an E3 ubiquitin-protein ligase complex (CUL3-RBX1-BTB) which mediates the ubiquitination and subsequent proteasomal degradation of target proteins.</text>
</comment>
<dbReference type="Gene3D" id="2.60.210.10">
    <property type="entry name" value="Apoptosis, Tumor Necrosis Factor Receptor Associated Protein 2, Chain A"/>
    <property type="match status" value="1"/>
</dbReference>
<dbReference type="SMART" id="SM00061">
    <property type="entry name" value="MATH"/>
    <property type="match status" value="1"/>
</dbReference>
<dbReference type="SUPFAM" id="SSF49599">
    <property type="entry name" value="TRAF domain-like"/>
    <property type="match status" value="1"/>
</dbReference>
<protein>
    <submittedName>
        <fullName evidence="7">Uncharacterized protein</fullName>
    </submittedName>
</protein>
<dbReference type="InterPro" id="IPR011333">
    <property type="entry name" value="SKP1/BTB/POZ_sf"/>
</dbReference>
<dbReference type="EMBL" id="BSYO01000034">
    <property type="protein sequence ID" value="GMH28450.1"/>
    <property type="molecule type" value="Genomic_DNA"/>
</dbReference>
<evidence type="ECO:0000256" key="1">
    <source>
        <dbReference type="ARBA" id="ARBA00002668"/>
    </source>
</evidence>
<evidence type="ECO:0000256" key="4">
    <source>
        <dbReference type="SAM" id="MobiDB-lite"/>
    </source>
</evidence>
<accession>A0AAD3TF23</accession>
<evidence type="ECO:0000313" key="7">
    <source>
        <dbReference type="EMBL" id="GMH28450.1"/>
    </source>
</evidence>
<dbReference type="CDD" id="cd18280">
    <property type="entry name" value="BTB_POZ_BPM_plant"/>
    <property type="match status" value="1"/>
</dbReference>